<sequence length="103" mass="11873">MDIYWLYEMRLYTITLPPAGWLIDAEHSKTIAYLNSHIPLNLVERNIATITVADLRSENRYVSTNLAEQLARARLENNTHAAGVRYGSKHGSDWECWAVWLRG</sequence>
<proteinExistence type="predicted"/>
<evidence type="ECO:0000313" key="1">
    <source>
        <dbReference type="EMBL" id="OHU31677.1"/>
    </source>
</evidence>
<protein>
    <submittedName>
        <fullName evidence="1">Uncharacterized protein</fullName>
    </submittedName>
</protein>
<gene>
    <name evidence="1" type="ORF">BKG76_00205</name>
</gene>
<evidence type="ECO:0000313" key="2">
    <source>
        <dbReference type="Proteomes" id="UP000179616"/>
    </source>
</evidence>
<comment type="caution">
    <text evidence="1">The sequence shown here is derived from an EMBL/GenBank/DDBJ whole genome shotgun (WGS) entry which is preliminary data.</text>
</comment>
<dbReference type="AlphaFoldDB" id="A0A1S1LGI4"/>
<organism evidence="1 2">
    <name type="scientific">Mycobacteroides franklinii</name>
    <dbReference type="NCBI Taxonomy" id="948102"/>
    <lineage>
        <taxon>Bacteria</taxon>
        <taxon>Bacillati</taxon>
        <taxon>Actinomycetota</taxon>
        <taxon>Actinomycetes</taxon>
        <taxon>Mycobacteriales</taxon>
        <taxon>Mycobacteriaceae</taxon>
        <taxon>Mycobacteroides</taxon>
    </lineage>
</organism>
<accession>A0A1S1LGI4</accession>
<dbReference type="RefSeq" id="WP_070934892.1">
    <property type="nucleotide sequence ID" value="NZ_MLIK01000003.1"/>
</dbReference>
<dbReference type="GeneID" id="57165207"/>
<dbReference type="Proteomes" id="UP000179616">
    <property type="component" value="Unassembled WGS sequence"/>
</dbReference>
<reference evidence="1 2" key="1">
    <citation type="submission" date="2016-10" db="EMBL/GenBank/DDBJ databases">
        <title>Evaluation of Human, Veterinary and Environmental Mycobacterium chelonae Isolates by Core Genome Phylogenomic Analysis, Targeted Gene Comparison, and Anti-microbial Susceptibility Patterns: A Tale of Mistaken Identities.</title>
        <authorList>
            <person name="Fogelson S.B."/>
            <person name="Camus A.C."/>
            <person name="Lorenz W."/>
            <person name="Vasireddy R."/>
            <person name="Vasireddy S."/>
            <person name="Smith T."/>
            <person name="Brown-Elliott B.A."/>
            <person name="Wallace R.J.Jr."/>
            <person name="Hasan N.A."/>
            <person name="Reischl U."/>
            <person name="Sanchez S."/>
        </authorList>
    </citation>
    <scope>NUCLEOTIDE SEQUENCE [LARGE SCALE GENOMIC DNA]</scope>
    <source>
        <strain evidence="1 2">1559</strain>
    </source>
</reference>
<dbReference type="EMBL" id="MLIK01000003">
    <property type="protein sequence ID" value="OHU31677.1"/>
    <property type="molecule type" value="Genomic_DNA"/>
</dbReference>
<name>A0A1S1LGI4_9MYCO</name>
<dbReference type="OrthoDB" id="4918428at2"/>